<feature type="region of interest" description="Disordered" evidence="1">
    <location>
        <begin position="61"/>
        <end position="127"/>
    </location>
</feature>
<dbReference type="Proteomes" id="UP000005240">
    <property type="component" value="Unassembled WGS sequence"/>
</dbReference>
<dbReference type="AlphaFoldDB" id="A0A180GAU6"/>
<protein>
    <submittedName>
        <fullName evidence="2 3">Uncharacterized protein</fullName>
    </submittedName>
</protein>
<reference evidence="2" key="2">
    <citation type="submission" date="2016-05" db="EMBL/GenBank/DDBJ databases">
        <title>Comparative analysis highlights variable genome content of wheat rusts and divergence of the mating loci.</title>
        <authorList>
            <person name="Cuomo C.A."/>
            <person name="Bakkeren G."/>
            <person name="Szabo L."/>
            <person name="Khalil H."/>
            <person name="Joly D."/>
            <person name="Goldberg J."/>
            <person name="Young S."/>
            <person name="Zeng Q."/>
            <person name="Fellers J."/>
        </authorList>
    </citation>
    <scope>NUCLEOTIDE SEQUENCE [LARGE SCALE GENOMIC DNA]</scope>
    <source>
        <strain evidence="2">1-1 BBBD Race 1</strain>
    </source>
</reference>
<dbReference type="VEuPathDB" id="FungiDB:PTTG_28642"/>
<dbReference type="EnsemblFungi" id="PTTG_28642-t43_1">
    <property type="protein sequence ID" value="PTTG_28642-t43_1-p1"/>
    <property type="gene ID" value="PTTG_28642"/>
</dbReference>
<proteinExistence type="predicted"/>
<sequence length="127" mass="13672">MRLIVSCTAFATINKVASLALELDTAMSEAETGKAPTKQKINPNTMDLLVLNGRLSDSEKAYFSNADGRDGGDGRGGPADKGGKVRAKSSKMNPTPPRRDYSTTPPPQSGPSWALMDPHPKRRMRLT</sequence>
<evidence type="ECO:0000313" key="2">
    <source>
        <dbReference type="EMBL" id="OAV89568.1"/>
    </source>
</evidence>
<evidence type="ECO:0000313" key="3">
    <source>
        <dbReference type="EnsemblFungi" id="PTTG_28642-t43_1-p1"/>
    </source>
</evidence>
<name>A0A180GAU6_PUCT1</name>
<gene>
    <name evidence="2" type="ORF">PTTG_28642</name>
</gene>
<reference evidence="2" key="1">
    <citation type="submission" date="2009-11" db="EMBL/GenBank/DDBJ databases">
        <authorList>
            <consortium name="The Broad Institute Genome Sequencing Platform"/>
            <person name="Ward D."/>
            <person name="Feldgarden M."/>
            <person name="Earl A."/>
            <person name="Young S.K."/>
            <person name="Zeng Q."/>
            <person name="Koehrsen M."/>
            <person name="Alvarado L."/>
            <person name="Berlin A."/>
            <person name="Bochicchio J."/>
            <person name="Borenstein D."/>
            <person name="Chapman S.B."/>
            <person name="Chen Z."/>
            <person name="Engels R."/>
            <person name="Freedman E."/>
            <person name="Gellesch M."/>
            <person name="Goldberg J."/>
            <person name="Griggs A."/>
            <person name="Gujja S."/>
            <person name="Heilman E."/>
            <person name="Heiman D."/>
            <person name="Hepburn T."/>
            <person name="Howarth C."/>
            <person name="Jen D."/>
            <person name="Larson L."/>
            <person name="Lewis B."/>
            <person name="Mehta T."/>
            <person name="Park D."/>
            <person name="Pearson M."/>
            <person name="Roberts A."/>
            <person name="Saif S."/>
            <person name="Shea T."/>
            <person name="Shenoy N."/>
            <person name="Sisk P."/>
            <person name="Stolte C."/>
            <person name="Sykes S."/>
            <person name="Thomson T."/>
            <person name="Walk T."/>
            <person name="White J."/>
            <person name="Yandava C."/>
            <person name="Izard J."/>
            <person name="Baranova O.V."/>
            <person name="Blanton J.M."/>
            <person name="Tanner A.C."/>
            <person name="Dewhirst F.E."/>
            <person name="Haas B."/>
            <person name="Nusbaum C."/>
            <person name="Birren B."/>
        </authorList>
    </citation>
    <scope>NUCLEOTIDE SEQUENCE [LARGE SCALE GENOMIC DNA]</scope>
    <source>
        <strain evidence="2">1-1 BBBD Race 1</strain>
    </source>
</reference>
<evidence type="ECO:0000256" key="1">
    <source>
        <dbReference type="SAM" id="MobiDB-lite"/>
    </source>
</evidence>
<accession>A0A180GAU6</accession>
<reference evidence="3" key="4">
    <citation type="submission" date="2025-05" db="UniProtKB">
        <authorList>
            <consortium name="EnsemblFungi"/>
        </authorList>
    </citation>
    <scope>IDENTIFICATION</scope>
    <source>
        <strain evidence="3">isolate 1-1 / race 1 (BBBD)</strain>
    </source>
</reference>
<evidence type="ECO:0000313" key="4">
    <source>
        <dbReference type="Proteomes" id="UP000005240"/>
    </source>
</evidence>
<dbReference type="EMBL" id="ADAS02000124">
    <property type="protein sequence ID" value="OAV89568.1"/>
    <property type="molecule type" value="Genomic_DNA"/>
</dbReference>
<organism evidence="2">
    <name type="scientific">Puccinia triticina (isolate 1-1 / race 1 (BBBD))</name>
    <name type="common">Brown leaf rust fungus</name>
    <dbReference type="NCBI Taxonomy" id="630390"/>
    <lineage>
        <taxon>Eukaryota</taxon>
        <taxon>Fungi</taxon>
        <taxon>Dikarya</taxon>
        <taxon>Basidiomycota</taxon>
        <taxon>Pucciniomycotina</taxon>
        <taxon>Pucciniomycetes</taxon>
        <taxon>Pucciniales</taxon>
        <taxon>Pucciniaceae</taxon>
        <taxon>Puccinia</taxon>
    </lineage>
</organism>
<keyword evidence="4" id="KW-1185">Reference proteome</keyword>
<reference evidence="3 4" key="3">
    <citation type="journal article" date="2017" name="G3 (Bethesda)">
        <title>Comparative analysis highlights variable genome content of wheat rusts and divergence of the mating loci.</title>
        <authorList>
            <person name="Cuomo C.A."/>
            <person name="Bakkeren G."/>
            <person name="Khalil H.B."/>
            <person name="Panwar V."/>
            <person name="Joly D."/>
            <person name="Linning R."/>
            <person name="Sakthikumar S."/>
            <person name="Song X."/>
            <person name="Adiconis X."/>
            <person name="Fan L."/>
            <person name="Goldberg J.M."/>
            <person name="Levin J.Z."/>
            <person name="Young S."/>
            <person name="Zeng Q."/>
            <person name="Anikster Y."/>
            <person name="Bruce M."/>
            <person name="Wang M."/>
            <person name="Yin C."/>
            <person name="McCallum B."/>
            <person name="Szabo L.J."/>
            <person name="Hulbert S."/>
            <person name="Chen X."/>
            <person name="Fellers J.P."/>
        </authorList>
    </citation>
    <scope>NUCLEOTIDE SEQUENCE</scope>
    <source>
        <strain evidence="3">isolate 1-1 / race 1 (BBBD)</strain>
        <strain evidence="4">Isolate 1-1 / race 1 (BBBD)</strain>
    </source>
</reference>